<feature type="domain" description="Response regulatory" evidence="2">
    <location>
        <begin position="2"/>
        <end position="115"/>
    </location>
</feature>
<evidence type="ECO:0000313" key="4">
    <source>
        <dbReference type="EMBL" id="TDB67369.1"/>
    </source>
</evidence>
<keyword evidence="5" id="KW-1185">Reference proteome</keyword>
<dbReference type="SUPFAM" id="SSF52172">
    <property type="entry name" value="CheY-like"/>
    <property type="match status" value="1"/>
</dbReference>
<gene>
    <name evidence="4" type="ORF">EZE20_05320</name>
</gene>
<evidence type="ECO:0000259" key="3">
    <source>
        <dbReference type="PROSITE" id="PS50930"/>
    </source>
</evidence>
<dbReference type="PROSITE" id="PS50930">
    <property type="entry name" value="HTH_LYTTR"/>
    <property type="match status" value="1"/>
</dbReference>
<dbReference type="OrthoDB" id="940990at2"/>
<dbReference type="Proteomes" id="UP000295706">
    <property type="component" value="Unassembled WGS sequence"/>
</dbReference>
<protein>
    <submittedName>
        <fullName evidence="4">Response regulator transcription factor</fullName>
    </submittedName>
</protein>
<dbReference type="Pfam" id="PF04397">
    <property type="entry name" value="LytTR"/>
    <property type="match status" value="1"/>
</dbReference>
<reference evidence="4 5" key="1">
    <citation type="submission" date="2019-02" db="EMBL/GenBank/DDBJ databases">
        <title>Arundinibacter roseus gen. nov., sp. nov., a new member of the family Cytophagaceae.</title>
        <authorList>
            <person name="Szuroczki S."/>
            <person name="Khayer B."/>
            <person name="Sproer C."/>
            <person name="Toumi M."/>
            <person name="Szabo A."/>
            <person name="Felfoldi T."/>
            <person name="Schumann P."/>
            <person name="Toth E."/>
        </authorList>
    </citation>
    <scope>NUCLEOTIDE SEQUENCE [LARGE SCALE GENOMIC DNA]</scope>
    <source>
        <strain evidence="4 5">DMA-k-7a</strain>
    </source>
</reference>
<dbReference type="Pfam" id="PF00072">
    <property type="entry name" value="Response_reg"/>
    <property type="match status" value="1"/>
</dbReference>
<dbReference type="Gene3D" id="3.40.50.2300">
    <property type="match status" value="1"/>
</dbReference>
<evidence type="ECO:0000256" key="1">
    <source>
        <dbReference type="PROSITE-ProRule" id="PRU00169"/>
    </source>
</evidence>
<proteinExistence type="predicted"/>
<dbReference type="EMBL" id="SMJU01000003">
    <property type="protein sequence ID" value="TDB67369.1"/>
    <property type="molecule type" value="Genomic_DNA"/>
</dbReference>
<comment type="caution">
    <text evidence="4">The sequence shown here is derived from an EMBL/GenBank/DDBJ whole genome shotgun (WGS) entry which is preliminary data.</text>
</comment>
<dbReference type="SMART" id="SM00448">
    <property type="entry name" value="REC"/>
    <property type="match status" value="1"/>
</dbReference>
<dbReference type="RefSeq" id="WP_132115282.1">
    <property type="nucleotide sequence ID" value="NZ_SMJU01000003.1"/>
</dbReference>
<accession>A0A4R4KL11</accession>
<dbReference type="Gene3D" id="2.40.50.1020">
    <property type="entry name" value="LytTr DNA-binding domain"/>
    <property type="match status" value="1"/>
</dbReference>
<dbReference type="PANTHER" id="PTHR37299">
    <property type="entry name" value="TRANSCRIPTIONAL REGULATOR-RELATED"/>
    <property type="match status" value="1"/>
</dbReference>
<dbReference type="InterPro" id="IPR001789">
    <property type="entry name" value="Sig_transdc_resp-reg_receiver"/>
</dbReference>
<sequence>MNVLIIEDDPACRLRLQSMLEPLPVLRLTFVHTLSEARAHCCTTFPDLLISEINLSDGEIFSLLRELKPIFPIILITADPQAHILDLTLAIAPQSNLLIKPFHALTLLGIVKKLLTPFISTTTPNVFLIPGKFSHKKAIPFSDIQFIHAEGNYITIQTHHSAYTIKYSLRRAIKDLDARFVQVHKAFLVNMDYFNRLNLSTNEILINRKVLPVGRTFRKNIIDKLN</sequence>
<dbReference type="GO" id="GO:0003677">
    <property type="term" value="F:DNA binding"/>
    <property type="evidence" value="ECO:0007669"/>
    <property type="project" value="InterPro"/>
</dbReference>
<evidence type="ECO:0000259" key="2">
    <source>
        <dbReference type="PROSITE" id="PS50110"/>
    </source>
</evidence>
<comment type="caution">
    <text evidence="1">Lacks conserved residue(s) required for the propagation of feature annotation.</text>
</comment>
<dbReference type="SMART" id="SM00850">
    <property type="entry name" value="LytTR"/>
    <property type="match status" value="1"/>
</dbReference>
<dbReference type="AlphaFoldDB" id="A0A4R4KL11"/>
<dbReference type="GO" id="GO:0000156">
    <property type="term" value="F:phosphorelay response regulator activity"/>
    <property type="evidence" value="ECO:0007669"/>
    <property type="project" value="InterPro"/>
</dbReference>
<organism evidence="4 5">
    <name type="scientific">Arundinibacter roseus</name>
    <dbReference type="NCBI Taxonomy" id="2070510"/>
    <lineage>
        <taxon>Bacteria</taxon>
        <taxon>Pseudomonadati</taxon>
        <taxon>Bacteroidota</taxon>
        <taxon>Cytophagia</taxon>
        <taxon>Cytophagales</taxon>
        <taxon>Spirosomataceae</taxon>
        <taxon>Arundinibacter</taxon>
    </lineage>
</organism>
<dbReference type="PROSITE" id="PS50110">
    <property type="entry name" value="RESPONSE_REGULATORY"/>
    <property type="match status" value="1"/>
</dbReference>
<dbReference type="PANTHER" id="PTHR37299:SF1">
    <property type="entry name" value="STAGE 0 SPORULATION PROTEIN A HOMOLOG"/>
    <property type="match status" value="1"/>
</dbReference>
<name>A0A4R4KL11_9BACT</name>
<dbReference type="InterPro" id="IPR011006">
    <property type="entry name" value="CheY-like_superfamily"/>
</dbReference>
<dbReference type="InterPro" id="IPR007492">
    <property type="entry name" value="LytTR_DNA-bd_dom"/>
</dbReference>
<evidence type="ECO:0000313" key="5">
    <source>
        <dbReference type="Proteomes" id="UP000295706"/>
    </source>
</evidence>
<feature type="domain" description="HTH LytTR-type" evidence="3">
    <location>
        <begin position="139"/>
        <end position="226"/>
    </location>
</feature>
<dbReference type="CDD" id="cd00156">
    <property type="entry name" value="REC"/>
    <property type="match status" value="1"/>
</dbReference>
<dbReference type="InterPro" id="IPR046947">
    <property type="entry name" value="LytR-like"/>
</dbReference>